<organism evidence="7 8">
    <name type="scientific">Mycena sanguinolenta</name>
    <dbReference type="NCBI Taxonomy" id="230812"/>
    <lineage>
        <taxon>Eukaryota</taxon>
        <taxon>Fungi</taxon>
        <taxon>Dikarya</taxon>
        <taxon>Basidiomycota</taxon>
        <taxon>Agaricomycotina</taxon>
        <taxon>Agaricomycetes</taxon>
        <taxon>Agaricomycetidae</taxon>
        <taxon>Agaricales</taxon>
        <taxon>Marasmiineae</taxon>
        <taxon>Mycenaceae</taxon>
        <taxon>Mycena</taxon>
    </lineage>
</organism>
<dbReference type="AlphaFoldDB" id="A0A8H7D1J4"/>
<dbReference type="Proteomes" id="UP000623467">
    <property type="component" value="Unassembled WGS sequence"/>
</dbReference>
<evidence type="ECO:0000313" key="8">
    <source>
        <dbReference type="Proteomes" id="UP000623467"/>
    </source>
</evidence>
<sequence>MQPDALRHCLLCPVCRRVLTQPTTLPCGHTVCAHHQTVPCPLPQCAPPAGPARPRIPPGSRVNYLPPPPPPPLPPQPQSAPKLDVTLNKVIALLDSVLGNHEDSDDEDDPPRTPTVRHRPESPDRPRKRQRMHDSDDDEPDLLTHLRAVADRERPLPDPPLEKELHTELSCEICFMLLYNPVTTPCQHVRIPARHFMPLTPHRPFAQNVSTAPWTTATCVRCAATLCRASPSLKTTPLTRPSKRSSQPRSRREYTARADAIAAEERDARLDIPIFVCMLIFPGHPTALHFFEPRYRLMLRRCLEQDTPSFGMIMPARPGAGPRRRRRPDRLRHHARDGRSMVETWSTYRFRILERGTLDGYTVARIERIDDVPDSPVLTALDGPSNEELMDTCTQFLQQLRRGTAPWVVQRLNNFAYWVALVLPIDEFEKAKLLPIRSARLRLRLVVHWIEQLSNNWWFTRGGGVPFCRELRDLCLRGYLIVRLLFTAVVLTFSSPFFILFVSIFIIPLYFYPLHTASITSHPPTHTNVL</sequence>
<reference evidence="7" key="1">
    <citation type="submission" date="2020-05" db="EMBL/GenBank/DDBJ databases">
        <title>Mycena genomes resolve the evolution of fungal bioluminescence.</title>
        <authorList>
            <person name="Tsai I.J."/>
        </authorList>
    </citation>
    <scope>NUCLEOTIDE SEQUENCE</scope>
    <source>
        <strain evidence="7">160909Yilan</strain>
    </source>
</reference>
<feature type="compositionally biased region" description="Basic residues" evidence="4">
    <location>
        <begin position="322"/>
        <end position="334"/>
    </location>
</feature>
<comment type="caution">
    <text evidence="7">The sequence shown here is derived from an EMBL/GenBank/DDBJ whole genome shotgun (WGS) entry which is preliminary data.</text>
</comment>
<dbReference type="Pfam" id="PF02190">
    <property type="entry name" value="LON_substr_bdg"/>
    <property type="match status" value="1"/>
</dbReference>
<dbReference type="Pfam" id="PF13445">
    <property type="entry name" value="zf-RING_UBOX"/>
    <property type="match status" value="1"/>
</dbReference>
<protein>
    <recommendedName>
        <fullName evidence="6">Lon N-terminal domain-containing protein</fullName>
    </recommendedName>
</protein>
<keyword evidence="8" id="KW-1185">Reference proteome</keyword>
<dbReference type="GO" id="GO:0008270">
    <property type="term" value="F:zinc ion binding"/>
    <property type="evidence" value="ECO:0007669"/>
    <property type="project" value="UniProtKB-KW"/>
</dbReference>
<keyword evidence="2" id="KW-0863">Zinc-finger</keyword>
<name>A0A8H7D1J4_9AGAR</name>
<feature type="transmembrane region" description="Helical" evidence="5">
    <location>
        <begin position="480"/>
        <end position="511"/>
    </location>
</feature>
<dbReference type="InterPro" id="IPR015947">
    <property type="entry name" value="PUA-like_sf"/>
</dbReference>
<feature type="compositionally biased region" description="Pro residues" evidence="4">
    <location>
        <begin position="65"/>
        <end position="78"/>
    </location>
</feature>
<dbReference type="PANTHER" id="PTHR23327:SF42">
    <property type="entry name" value="LON PEPTIDASE N-TERMINAL DOMAIN AND RING FINGER PROTEIN C14F5.10C"/>
    <property type="match status" value="1"/>
</dbReference>
<keyword evidence="5" id="KW-1133">Transmembrane helix</keyword>
<dbReference type="InterPro" id="IPR046336">
    <property type="entry name" value="Lon_prtase_N_sf"/>
</dbReference>
<proteinExistence type="predicted"/>
<dbReference type="SMART" id="SM00464">
    <property type="entry name" value="LON"/>
    <property type="match status" value="1"/>
</dbReference>
<keyword evidence="3" id="KW-0862">Zinc</keyword>
<keyword evidence="1" id="KW-0479">Metal-binding</keyword>
<dbReference type="Gene3D" id="2.30.130.40">
    <property type="entry name" value="LON domain-like"/>
    <property type="match status" value="1"/>
</dbReference>
<dbReference type="EMBL" id="JACAZH010000011">
    <property type="protein sequence ID" value="KAF7355333.1"/>
    <property type="molecule type" value="Genomic_DNA"/>
</dbReference>
<feature type="domain" description="Lon N-terminal" evidence="6">
    <location>
        <begin position="271"/>
        <end position="452"/>
    </location>
</feature>
<dbReference type="OrthoDB" id="264917at2759"/>
<evidence type="ECO:0000313" key="7">
    <source>
        <dbReference type="EMBL" id="KAF7355333.1"/>
    </source>
</evidence>
<feature type="region of interest" description="Disordered" evidence="4">
    <location>
        <begin position="99"/>
        <end position="141"/>
    </location>
</feature>
<dbReference type="PANTHER" id="PTHR23327">
    <property type="entry name" value="RING FINGER PROTEIN 127"/>
    <property type="match status" value="1"/>
</dbReference>
<dbReference type="SUPFAM" id="SSF57850">
    <property type="entry name" value="RING/U-box"/>
    <property type="match status" value="2"/>
</dbReference>
<dbReference type="SUPFAM" id="SSF88697">
    <property type="entry name" value="PUA domain-like"/>
    <property type="match status" value="1"/>
</dbReference>
<evidence type="ECO:0000259" key="6">
    <source>
        <dbReference type="SMART" id="SM00464"/>
    </source>
</evidence>
<evidence type="ECO:0000256" key="2">
    <source>
        <dbReference type="ARBA" id="ARBA00022771"/>
    </source>
</evidence>
<dbReference type="Gene3D" id="1.20.58.1480">
    <property type="match status" value="1"/>
</dbReference>
<keyword evidence="5" id="KW-0472">Membrane</keyword>
<dbReference type="Gene3D" id="3.30.40.10">
    <property type="entry name" value="Zinc/RING finger domain, C3HC4 (zinc finger)"/>
    <property type="match status" value="2"/>
</dbReference>
<evidence type="ECO:0000256" key="3">
    <source>
        <dbReference type="ARBA" id="ARBA00022833"/>
    </source>
</evidence>
<evidence type="ECO:0000256" key="1">
    <source>
        <dbReference type="ARBA" id="ARBA00022723"/>
    </source>
</evidence>
<feature type="region of interest" description="Disordered" evidence="4">
    <location>
        <begin position="310"/>
        <end position="334"/>
    </location>
</feature>
<dbReference type="InterPro" id="IPR027370">
    <property type="entry name" value="Znf-RING_euk"/>
</dbReference>
<evidence type="ECO:0000256" key="4">
    <source>
        <dbReference type="SAM" id="MobiDB-lite"/>
    </source>
</evidence>
<accession>A0A8H7D1J4</accession>
<feature type="region of interest" description="Disordered" evidence="4">
    <location>
        <begin position="233"/>
        <end position="256"/>
    </location>
</feature>
<gene>
    <name evidence="7" type="ORF">MSAN_01449800</name>
</gene>
<dbReference type="InterPro" id="IPR013083">
    <property type="entry name" value="Znf_RING/FYVE/PHD"/>
</dbReference>
<keyword evidence="5" id="KW-0812">Transmembrane</keyword>
<feature type="region of interest" description="Disordered" evidence="4">
    <location>
        <begin position="49"/>
        <end position="81"/>
    </location>
</feature>
<evidence type="ECO:0000256" key="5">
    <source>
        <dbReference type="SAM" id="Phobius"/>
    </source>
</evidence>
<dbReference type="InterPro" id="IPR003111">
    <property type="entry name" value="Lon_prtase_N"/>
</dbReference>